<gene>
    <name evidence="1" type="ORF">CLAFUR5_04809</name>
</gene>
<protein>
    <submittedName>
        <fullName evidence="1">Uncharacterized protein</fullName>
    </submittedName>
</protein>
<reference evidence="1" key="2">
    <citation type="journal article" date="2022" name="Microb. Genom.">
        <title>A chromosome-scale genome assembly of the tomato pathogen Cladosporium fulvum reveals a compartmentalized genome architecture and the presence of a dispensable chromosome.</title>
        <authorList>
            <person name="Zaccaron A.Z."/>
            <person name="Chen L.H."/>
            <person name="Samaras A."/>
            <person name="Stergiopoulos I."/>
        </authorList>
    </citation>
    <scope>NUCLEOTIDE SEQUENCE</scope>
    <source>
        <strain evidence="1">Race5_Kim</strain>
    </source>
</reference>
<reference evidence="1" key="1">
    <citation type="submission" date="2021-12" db="EMBL/GenBank/DDBJ databases">
        <authorList>
            <person name="Zaccaron A."/>
            <person name="Stergiopoulos I."/>
        </authorList>
    </citation>
    <scope>NUCLEOTIDE SEQUENCE</scope>
    <source>
        <strain evidence="1">Race5_Kim</strain>
    </source>
</reference>
<name>A0A9Q8LGT2_PASFU</name>
<dbReference type="GeneID" id="71984687"/>
<proteinExistence type="predicted"/>
<dbReference type="OrthoDB" id="3647606at2759"/>
<evidence type="ECO:0000313" key="2">
    <source>
        <dbReference type="Proteomes" id="UP000756132"/>
    </source>
</evidence>
<sequence>MSSQTQQSTHILFSCSHSAQVPVHLHEQSLQNPTMSLIPFLRKDLNETASLADSPSNISIPIISHPSPCGRDSCYNISTPTLQRQVLDQISTIRAHLSSLQVKYTDLGTQYHSYPLAIRARCANDPGCAMAHLQFGITTQPWEEDAFFESWINVAASYSDLQRRVMSPCFDAGSARCVRKVGKVLMQCYKQLAEIGELARMLEMGVEALESARKEQEGKIVISGLPKGEDRTIIQQTLQAAGIAKAKHLETLAVDADVQSVVVVQCKSLSKAQKARKLLSTFEACGVSVEKYTPAAAAAMQQSSYALKERRFAVKDETKMRKVAFKNVLRKIWGERMSGFVGVGMDGEKPWWVISR</sequence>
<keyword evidence="2" id="KW-1185">Reference proteome</keyword>
<dbReference type="RefSeq" id="XP_047761265.1">
    <property type="nucleotide sequence ID" value="XM_047903957.1"/>
</dbReference>
<dbReference type="EMBL" id="CP090166">
    <property type="protein sequence ID" value="UJO16899.1"/>
    <property type="molecule type" value="Genomic_DNA"/>
</dbReference>
<dbReference type="AlphaFoldDB" id="A0A9Q8LGT2"/>
<dbReference type="Proteomes" id="UP000756132">
    <property type="component" value="Chromosome 4"/>
</dbReference>
<accession>A0A9Q8LGT2</accession>
<dbReference type="KEGG" id="ffu:CLAFUR5_04809"/>
<organism evidence="1 2">
    <name type="scientific">Passalora fulva</name>
    <name type="common">Tomato leaf mold</name>
    <name type="synonym">Cladosporium fulvum</name>
    <dbReference type="NCBI Taxonomy" id="5499"/>
    <lineage>
        <taxon>Eukaryota</taxon>
        <taxon>Fungi</taxon>
        <taxon>Dikarya</taxon>
        <taxon>Ascomycota</taxon>
        <taxon>Pezizomycotina</taxon>
        <taxon>Dothideomycetes</taxon>
        <taxon>Dothideomycetidae</taxon>
        <taxon>Mycosphaerellales</taxon>
        <taxon>Mycosphaerellaceae</taxon>
        <taxon>Fulvia</taxon>
    </lineage>
</organism>
<evidence type="ECO:0000313" key="1">
    <source>
        <dbReference type="EMBL" id="UJO16899.1"/>
    </source>
</evidence>